<evidence type="ECO:0000256" key="3">
    <source>
        <dbReference type="RuleBase" id="RU000454"/>
    </source>
</evidence>
<dbReference type="OrthoDB" id="2747330at2759"/>
<dbReference type="InParanoid" id="A0A165HXA4"/>
<dbReference type="PROSITE" id="PS00141">
    <property type="entry name" value="ASP_PROTEASE"/>
    <property type="match status" value="1"/>
</dbReference>
<dbReference type="GO" id="GO:0006508">
    <property type="term" value="P:proteolysis"/>
    <property type="evidence" value="ECO:0007669"/>
    <property type="project" value="UniProtKB-KW"/>
</dbReference>
<dbReference type="InterPro" id="IPR021109">
    <property type="entry name" value="Peptidase_aspartic_dom_sf"/>
</dbReference>
<evidence type="ECO:0000256" key="1">
    <source>
        <dbReference type="ARBA" id="ARBA00007447"/>
    </source>
</evidence>
<evidence type="ECO:0000256" key="4">
    <source>
        <dbReference type="SAM" id="MobiDB-lite"/>
    </source>
</evidence>
<dbReference type="GeneID" id="63822472"/>
<feature type="compositionally biased region" description="Basic and acidic residues" evidence="4">
    <location>
        <begin position="803"/>
        <end position="813"/>
    </location>
</feature>
<protein>
    <submittedName>
        <fullName evidence="7">Acid protease</fullName>
    </submittedName>
</protein>
<name>A0A165HXA4_9APHY</name>
<dbReference type="InterPro" id="IPR001461">
    <property type="entry name" value="Aspartic_peptidase_A1"/>
</dbReference>
<keyword evidence="5" id="KW-0472">Membrane</keyword>
<gene>
    <name evidence="7" type="ORF">LAESUDRAFT_670724</name>
</gene>
<dbReference type="CDD" id="cd05471">
    <property type="entry name" value="pepsin_like"/>
    <property type="match status" value="1"/>
</dbReference>
<feature type="region of interest" description="Disordered" evidence="4">
    <location>
        <begin position="577"/>
        <end position="722"/>
    </location>
</feature>
<reference evidence="7 8" key="1">
    <citation type="journal article" date="2016" name="Mol. Biol. Evol.">
        <title>Comparative Genomics of Early-Diverging Mushroom-Forming Fungi Provides Insights into the Origins of Lignocellulose Decay Capabilities.</title>
        <authorList>
            <person name="Nagy L.G."/>
            <person name="Riley R."/>
            <person name="Tritt A."/>
            <person name="Adam C."/>
            <person name="Daum C."/>
            <person name="Floudas D."/>
            <person name="Sun H."/>
            <person name="Yadav J.S."/>
            <person name="Pangilinan J."/>
            <person name="Larsson K.H."/>
            <person name="Matsuura K."/>
            <person name="Barry K."/>
            <person name="Labutti K."/>
            <person name="Kuo R."/>
            <person name="Ohm R.A."/>
            <person name="Bhattacharya S.S."/>
            <person name="Shirouzu T."/>
            <person name="Yoshinaga Y."/>
            <person name="Martin F.M."/>
            <person name="Grigoriev I.V."/>
            <person name="Hibbett D.S."/>
        </authorList>
    </citation>
    <scope>NUCLEOTIDE SEQUENCE [LARGE SCALE GENOMIC DNA]</scope>
    <source>
        <strain evidence="7 8">93-53</strain>
    </source>
</reference>
<dbReference type="GO" id="GO:0004190">
    <property type="term" value="F:aspartic-type endopeptidase activity"/>
    <property type="evidence" value="ECO:0007669"/>
    <property type="project" value="UniProtKB-KW"/>
</dbReference>
<accession>A0A165HXA4</accession>
<feature type="transmembrane region" description="Helical" evidence="5">
    <location>
        <begin position="457"/>
        <end position="478"/>
    </location>
</feature>
<feature type="region of interest" description="Disordered" evidence="4">
    <location>
        <begin position="794"/>
        <end position="813"/>
    </location>
</feature>
<keyword evidence="8" id="KW-1185">Reference proteome</keyword>
<evidence type="ECO:0000256" key="2">
    <source>
        <dbReference type="ARBA" id="ARBA00022750"/>
    </source>
</evidence>
<evidence type="ECO:0000313" key="7">
    <source>
        <dbReference type="EMBL" id="KZT12311.1"/>
    </source>
</evidence>
<keyword evidence="2 3" id="KW-0064">Aspartyl protease</keyword>
<comment type="similarity">
    <text evidence="1 3">Belongs to the peptidase A1 family.</text>
</comment>
<feature type="region of interest" description="Disordered" evidence="4">
    <location>
        <begin position="1"/>
        <end position="31"/>
    </location>
</feature>
<dbReference type="InterPro" id="IPR034164">
    <property type="entry name" value="Pepsin-like_dom"/>
</dbReference>
<keyword evidence="3" id="KW-0378">Hydrolase</keyword>
<dbReference type="Gene3D" id="2.40.70.10">
    <property type="entry name" value="Acid Proteases"/>
    <property type="match status" value="2"/>
</dbReference>
<keyword evidence="5" id="KW-0812">Transmembrane</keyword>
<evidence type="ECO:0000313" key="8">
    <source>
        <dbReference type="Proteomes" id="UP000076871"/>
    </source>
</evidence>
<dbReference type="PROSITE" id="PS51767">
    <property type="entry name" value="PEPTIDASE_A1"/>
    <property type="match status" value="1"/>
</dbReference>
<feature type="compositionally biased region" description="Basic and acidic residues" evidence="4">
    <location>
        <begin position="577"/>
        <end position="588"/>
    </location>
</feature>
<dbReference type="EMBL" id="KV427606">
    <property type="protein sequence ID" value="KZT12311.1"/>
    <property type="molecule type" value="Genomic_DNA"/>
</dbReference>
<evidence type="ECO:0000259" key="6">
    <source>
        <dbReference type="PROSITE" id="PS51767"/>
    </source>
</evidence>
<organism evidence="7 8">
    <name type="scientific">Laetiporus sulphureus 93-53</name>
    <dbReference type="NCBI Taxonomy" id="1314785"/>
    <lineage>
        <taxon>Eukaryota</taxon>
        <taxon>Fungi</taxon>
        <taxon>Dikarya</taxon>
        <taxon>Basidiomycota</taxon>
        <taxon>Agaricomycotina</taxon>
        <taxon>Agaricomycetes</taxon>
        <taxon>Polyporales</taxon>
        <taxon>Laetiporus</taxon>
    </lineage>
</organism>
<dbReference type="PANTHER" id="PTHR47966">
    <property type="entry name" value="BETA-SITE APP-CLEAVING ENZYME, ISOFORM A-RELATED"/>
    <property type="match status" value="1"/>
</dbReference>
<dbReference type="AlphaFoldDB" id="A0A165HXA4"/>
<dbReference type="STRING" id="1314785.A0A165HXA4"/>
<dbReference type="Pfam" id="PF00026">
    <property type="entry name" value="Asp"/>
    <property type="match status" value="1"/>
</dbReference>
<dbReference type="InterPro" id="IPR001969">
    <property type="entry name" value="Aspartic_peptidase_AS"/>
</dbReference>
<dbReference type="PANTHER" id="PTHR47966:SF57">
    <property type="entry name" value="PEPTIDASE A1 DOMAIN-CONTAINING PROTEIN"/>
    <property type="match status" value="1"/>
</dbReference>
<keyword evidence="3 7" id="KW-0645">Protease</keyword>
<dbReference type="SUPFAM" id="SSF50630">
    <property type="entry name" value="Acid proteases"/>
    <property type="match status" value="1"/>
</dbReference>
<sequence length="813" mass="86756">MTRSLSTRAFRASKRKSRPRTSVTESSGGSSGAVLPLELLQDSYYQGVYTIPVLVGSKQQNLSLQVDTGSSDLWIASSSCSTSSCHDADGHVYDPSSSIPSNETFSITYASGEVSGPIVWDSIQLGGYNITNQALAAASTVNSEPLEDDFDGILGLALPQDSIISDTIPIDPVNGLTGAALTYNLFSSDDGPSAPFYSLALERPGSDAVPSVLGIGRHPDGLVSDPSKIQYAGTVTSRVGVQFWEASIRAITVYVDGEARPVSLSSYAYPTAVLDSGTAVILASPNIANGIYGAIGVSPSEDGSYYVPCTTPLNMTITLDDRSELPLHPLDLTYATESDTSTCLGLIQNIAELDSPLNLPDMILGVPFLRNTYTVMAYEAPNNNGKFASGAWGAEGHQVNPYLGLLGLTNITLALEEFNAVRVLHEPLSSVGDNSTTKNSTSKATMGSKHLSVGVDVLLGIMGFIVFCVVLFGARWAYYRRKWRGRPPMLDDGVLPDKDESFDPDELSSEEIACALAPYASPTQPNRDRYSGSEQTLRNSYYAYAHFSDTPPRKEIHSHYTDDTAVMRAEHEAAYAPVKTKEETHDVSSETEAELAPVADSSAGSSWDSFFKGSPKYTKALPRTPPPDSPEPRPPRSPALIAAPAPTHSRMSSGDAGVAAPLLARTHTGRVSQRSRHSESPSRHDRPHHVRTLSSSSSGSSSGSVHSGEFGTHAHGGTGATAGMRTAAGAEAPQMPWGDIRLVSPPRSTSVRHSHSYGLPLSPSHQHTQTPHRHSHHGYTSPDARTFELALGSMARSASTRSAAHERERGRLS</sequence>
<keyword evidence="5" id="KW-1133">Transmembrane helix</keyword>
<dbReference type="RefSeq" id="XP_040769959.1">
    <property type="nucleotide sequence ID" value="XM_040905442.1"/>
</dbReference>
<feature type="domain" description="Peptidase A1" evidence="6">
    <location>
        <begin position="49"/>
        <end position="388"/>
    </location>
</feature>
<feature type="compositionally biased region" description="Low complexity" evidence="4">
    <location>
        <begin position="694"/>
        <end position="713"/>
    </location>
</feature>
<feature type="region of interest" description="Disordered" evidence="4">
    <location>
        <begin position="737"/>
        <end position="782"/>
    </location>
</feature>
<dbReference type="PRINTS" id="PR00792">
    <property type="entry name" value="PEPSIN"/>
</dbReference>
<dbReference type="InterPro" id="IPR033121">
    <property type="entry name" value="PEPTIDASE_A1"/>
</dbReference>
<proteinExistence type="inferred from homology"/>
<evidence type="ECO:0000256" key="5">
    <source>
        <dbReference type="SAM" id="Phobius"/>
    </source>
</evidence>
<dbReference type="Proteomes" id="UP000076871">
    <property type="component" value="Unassembled WGS sequence"/>
</dbReference>